<sequence>MDIGPLDVKEEIKSEEGEQTEYVNMKQETFPPSEEAEPKEVKEETISEAEQTEFVDMKEDIIPPSEEVEPKVLC</sequence>
<dbReference type="AlphaFoldDB" id="A0AAD7ZI41"/>
<protein>
    <submittedName>
        <fullName evidence="2">Uncharacterized protein</fullName>
    </submittedName>
</protein>
<evidence type="ECO:0000313" key="2">
    <source>
        <dbReference type="EMBL" id="KAJ9580313.1"/>
    </source>
</evidence>
<keyword evidence="3" id="KW-1185">Reference proteome</keyword>
<name>A0AAD7ZI41_DIPPU</name>
<proteinExistence type="predicted"/>
<feature type="region of interest" description="Disordered" evidence="1">
    <location>
        <begin position="27"/>
        <end position="48"/>
    </location>
</feature>
<evidence type="ECO:0000313" key="3">
    <source>
        <dbReference type="Proteomes" id="UP001233999"/>
    </source>
</evidence>
<feature type="compositionally biased region" description="Basic and acidic residues" evidence="1">
    <location>
        <begin position="36"/>
        <end position="45"/>
    </location>
</feature>
<accession>A0AAD7ZI41</accession>
<dbReference type="Proteomes" id="UP001233999">
    <property type="component" value="Unassembled WGS sequence"/>
</dbReference>
<gene>
    <name evidence="2" type="ORF">L9F63_004029</name>
</gene>
<dbReference type="EMBL" id="JASPKZ010008348">
    <property type="protein sequence ID" value="KAJ9580313.1"/>
    <property type="molecule type" value="Genomic_DNA"/>
</dbReference>
<comment type="caution">
    <text evidence="2">The sequence shown here is derived from an EMBL/GenBank/DDBJ whole genome shotgun (WGS) entry which is preliminary data.</text>
</comment>
<reference evidence="2" key="2">
    <citation type="submission" date="2023-05" db="EMBL/GenBank/DDBJ databases">
        <authorList>
            <person name="Fouks B."/>
        </authorList>
    </citation>
    <scope>NUCLEOTIDE SEQUENCE</scope>
    <source>
        <strain evidence="2">Stay&amp;Tobe</strain>
        <tissue evidence="2">Testes</tissue>
    </source>
</reference>
<organism evidence="2 3">
    <name type="scientific">Diploptera punctata</name>
    <name type="common">Pacific beetle cockroach</name>
    <dbReference type="NCBI Taxonomy" id="6984"/>
    <lineage>
        <taxon>Eukaryota</taxon>
        <taxon>Metazoa</taxon>
        <taxon>Ecdysozoa</taxon>
        <taxon>Arthropoda</taxon>
        <taxon>Hexapoda</taxon>
        <taxon>Insecta</taxon>
        <taxon>Pterygota</taxon>
        <taxon>Neoptera</taxon>
        <taxon>Polyneoptera</taxon>
        <taxon>Dictyoptera</taxon>
        <taxon>Blattodea</taxon>
        <taxon>Blaberoidea</taxon>
        <taxon>Blaberidae</taxon>
        <taxon>Diplopterinae</taxon>
        <taxon>Diploptera</taxon>
    </lineage>
</organism>
<reference evidence="2" key="1">
    <citation type="journal article" date="2023" name="IScience">
        <title>Live-bearing cockroach genome reveals convergent evolutionary mechanisms linked to viviparity in insects and beyond.</title>
        <authorList>
            <person name="Fouks B."/>
            <person name="Harrison M.C."/>
            <person name="Mikhailova A.A."/>
            <person name="Marchal E."/>
            <person name="English S."/>
            <person name="Carruthers M."/>
            <person name="Jennings E.C."/>
            <person name="Chiamaka E.L."/>
            <person name="Frigard R.A."/>
            <person name="Pippel M."/>
            <person name="Attardo G.M."/>
            <person name="Benoit J.B."/>
            <person name="Bornberg-Bauer E."/>
            <person name="Tobe S.S."/>
        </authorList>
    </citation>
    <scope>NUCLEOTIDE SEQUENCE</scope>
    <source>
        <strain evidence="2">Stay&amp;Tobe</strain>
    </source>
</reference>
<evidence type="ECO:0000256" key="1">
    <source>
        <dbReference type="SAM" id="MobiDB-lite"/>
    </source>
</evidence>